<dbReference type="EMBL" id="JBFOLK010000012">
    <property type="protein sequence ID" value="KAL2469440.1"/>
    <property type="molecule type" value="Genomic_DNA"/>
</dbReference>
<name>A0ABD1PZT2_9LAMI</name>
<evidence type="ECO:0000313" key="2">
    <source>
        <dbReference type="Proteomes" id="UP001604336"/>
    </source>
</evidence>
<dbReference type="Proteomes" id="UP001604336">
    <property type="component" value="Unassembled WGS sequence"/>
</dbReference>
<sequence length="121" mass="14196">MMKILNKNVGVSIDHEIPAEAKSKVSQNMEEFLYEKEQENLELEQEPEVADDQLIEDEVESNMSSFEALLDQKNTEHFEEDGDTIQHEEVKEKPTQQFIFICRMRQRRKQLIDRSGAIRGL</sequence>
<reference evidence="2" key="1">
    <citation type="submission" date="2024-07" db="EMBL/GenBank/DDBJ databases">
        <title>Two chromosome-level genome assemblies of Korean endemic species Abeliophyllum distichum and Forsythia ovata (Oleaceae).</title>
        <authorList>
            <person name="Jang H."/>
        </authorList>
    </citation>
    <scope>NUCLEOTIDE SEQUENCE [LARGE SCALE GENOMIC DNA]</scope>
</reference>
<organism evidence="1 2">
    <name type="scientific">Abeliophyllum distichum</name>
    <dbReference type="NCBI Taxonomy" id="126358"/>
    <lineage>
        <taxon>Eukaryota</taxon>
        <taxon>Viridiplantae</taxon>
        <taxon>Streptophyta</taxon>
        <taxon>Embryophyta</taxon>
        <taxon>Tracheophyta</taxon>
        <taxon>Spermatophyta</taxon>
        <taxon>Magnoliopsida</taxon>
        <taxon>eudicotyledons</taxon>
        <taxon>Gunneridae</taxon>
        <taxon>Pentapetalae</taxon>
        <taxon>asterids</taxon>
        <taxon>lamiids</taxon>
        <taxon>Lamiales</taxon>
        <taxon>Oleaceae</taxon>
        <taxon>Forsythieae</taxon>
        <taxon>Abeliophyllum</taxon>
    </lineage>
</organism>
<comment type="caution">
    <text evidence="1">The sequence shown here is derived from an EMBL/GenBank/DDBJ whole genome shotgun (WGS) entry which is preliminary data.</text>
</comment>
<keyword evidence="2" id="KW-1185">Reference proteome</keyword>
<gene>
    <name evidence="1" type="ORF">Adt_37576</name>
</gene>
<protein>
    <submittedName>
        <fullName evidence="1">Uncharacterized protein</fullName>
    </submittedName>
</protein>
<proteinExistence type="predicted"/>
<evidence type="ECO:0000313" key="1">
    <source>
        <dbReference type="EMBL" id="KAL2469440.1"/>
    </source>
</evidence>
<accession>A0ABD1PZT2</accession>
<dbReference type="AlphaFoldDB" id="A0ABD1PZT2"/>